<organism evidence="5 6">
    <name type="scientific">Phytoactinopolyspora halophila</name>
    <dbReference type="NCBI Taxonomy" id="1981511"/>
    <lineage>
        <taxon>Bacteria</taxon>
        <taxon>Bacillati</taxon>
        <taxon>Actinomycetota</taxon>
        <taxon>Actinomycetes</taxon>
        <taxon>Jiangellales</taxon>
        <taxon>Jiangellaceae</taxon>
        <taxon>Phytoactinopolyspora</taxon>
    </lineage>
</organism>
<dbReference type="PROSITE" id="PS50932">
    <property type="entry name" value="HTH_LACI_2"/>
    <property type="match status" value="1"/>
</dbReference>
<name>A0A329R0Q9_9ACTN</name>
<gene>
    <name evidence="5" type="ORF">DPM12_03680</name>
</gene>
<dbReference type="Gene3D" id="1.10.260.40">
    <property type="entry name" value="lambda repressor-like DNA-binding domains"/>
    <property type="match status" value="1"/>
</dbReference>
<evidence type="ECO:0000259" key="4">
    <source>
        <dbReference type="PROSITE" id="PS50932"/>
    </source>
</evidence>
<accession>A0A329R0Q9</accession>
<reference evidence="5 6" key="1">
    <citation type="submission" date="2018-06" db="EMBL/GenBank/DDBJ databases">
        <title>Phytoactinopolyspora halophila sp. nov., a novel halophilic actinomycete isolated from a saline soil in China.</title>
        <authorList>
            <person name="Tang S.-K."/>
        </authorList>
    </citation>
    <scope>NUCLEOTIDE SEQUENCE [LARGE SCALE GENOMIC DNA]</scope>
    <source>
        <strain evidence="5 6">YIM 96934</strain>
    </source>
</reference>
<evidence type="ECO:0000256" key="2">
    <source>
        <dbReference type="ARBA" id="ARBA00023125"/>
    </source>
</evidence>
<dbReference type="Gene3D" id="3.40.50.2300">
    <property type="match status" value="2"/>
</dbReference>
<comment type="caution">
    <text evidence="5">The sequence shown here is derived from an EMBL/GenBank/DDBJ whole genome shotgun (WGS) entry which is preliminary data.</text>
</comment>
<evidence type="ECO:0000256" key="1">
    <source>
        <dbReference type="ARBA" id="ARBA00023015"/>
    </source>
</evidence>
<proteinExistence type="predicted"/>
<dbReference type="OrthoDB" id="3208777at2"/>
<dbReference type="CDD" id="cd01392">
    <property type="entry name" value="HTH_LacI"/>
    <property type="match status" value="1"/>
</dbReference>
<dbReference type="GO" id="GO:0003700">
    <property type="term" value="F:DNA-binding transcription factor activity"/>
    <property type="evidence" value="ECO:0007669"/>
    <property type="project" value="TreeGrafter"/>
</dbReference>
<keyword evidence="2" id="KW-0238">DNA-binding</keyword>
<keyword evidence="1" id="KW-0805">Transcription regulation</keyword>
<dbReference type="InterPro" id="IPR000843">
    <property type="entry name" value="HTH_LacI"/>
</dbReference>
<dbReference type="InterPro" id="IPR046335">
    <property type="entry name" value="LacI/GalR-like_sensor"/>
</dbReference>
<evidence type="ECO:0000313" key="6">
    <source>
        <dbReference type="Proteomes" id="UP000250462"/>
    </source>
</evidence>
<dbReference type="Pfam" id="PF13377">
    <property type="entry name" value="Peripla_BP_3"/>
    <property type="match status" value="1"/>
</dbReference>
<dbReference type="SUPFAM" id="SSF47413">
    <property type="entry name" value="lambda repressor-like DNA-binding domains"/>
    <property type="match status" value="1"/>
</dbReference>
<keyword evidence="6" id="KW-1185">Reference proteome</keyword>
<dbReference type="CDD" id="cd06267">
    <property type="entry name" value="PBP1_LacI_sugar_binding-like"/>
    <property type="match status" value="1"/>
</dbReference>
<dbReference type="GO" id="GO:0000976">
    <property type="term" value="F:transcription cis-regulatory region binding"/>
    <property type="evidence" value="ECO:0007669"/>
    <property type="project" value="TreeGrafter"/>
</dbReference>
<protein>
    <submittedName>
        <fullName evidence="5">LacI family transcriptional regulator</fullName>
    </submittedName>
</protein>
<feature type="domain" description="HTH lacI-type" evidence="4">
    <location>
        <begin position="5"/>
        <end position="56"/>
    </location>
</feature>
<dbReference type="SMART" id="SM00354">
    <property type="entry name" value="HTH_LACI"/>
    <property type="match status" value="1"/>
</dbReference>
<dbReference type="AlphaFoldDB" id="A0A329R0Q9"/>
<sequence>MSGAPTLTDVATAAGVSPATASRVLSGSVRVTTSTRRRVNEAVARLGYVRRRAMYTLDRMRTRQVVAAAICEPLPRVLTNPAHLRLLGTCEEALSERGSSLVVVPSTGAMAVQSLLTGAYGGVLLIGAADQQPVAVALAASGVPVRSAGRPPEGAAVPYVDVDNADGARQAARHLLRSGRQRIGVIAGPRGMPTAQDRLDGFVRTLREAGIEDIPVAHGDFSHASGTHAMRWLLDRSPHLDAVFAIADTMAAGALQALRRTGRRVPDDVAAVGFDDAHFAKHLDPPLTTVRQPVEELALRATTLLLSDMTGHACDDDGRPLPTELVVRHSA</sequence>
<dbReference type="InterPro" id="IPR010982">
    <property type="entry name" value="Lambda_DNA-bd_dom_sf"/>
</dbReference>
<dbReference type="RefSeq" id="WP_112257135.1">
    <property type="nucleotide sequence ID" value="NZ_QMIG01000002.1"/>
</dbReference>
<dbReference type="PROSITE" id="PS00356">
    <property type="entry name" value="HTH_LACI_1"/>
    <property type="match status" value="1"/>
</dbReference>
<dbReference type="Pfam" id="PF00356">
    <property type="entry name" value="LacI"/>
    <property type="match status" value="1"/>
</dbReference>
<dbReference type="EMBL" id="QMIG01000002">
    <property type="protein sequence ID" value="RAW17953.1"/>
    <property type="molecule type" value="Genomic_DNA"/>
</dbReference>
<dbReference type="SUPFAM" id="SSF53822">
    <property type="entry name" value="Periplasmic binding protein-like I"/>
    <property type="match status" value="1"/>
</dbReference>
<evidence type="ECO:0000256" key="3">
    <source>
        <dbReference type="ARBA" id="ARBA00023163"/>
    </source>
</evidence>
<dbReference type="Proteomes" id="UP000250462">
    <property type="component" value="Unassembled WGS sequence"/>
</dbReference>
<dbReference type="PANTHER" id="PTHR30146">
    <property type="entry name" value="LACI-RELATED TRANSCRIPTIONAL REPRESSOR"/>
    <property type="match status" value="1"/>
</dbReference>
<dbReference type="PANTHER" id="PTHR30146:SF109">
    <property type="entry name" value="HTH-TYPE TRANSCRIPTIONAL REGULATOR GALS"/>
    <property type="match status" value="1"/>
</dbReference>
<dbReference type="InterPro" id="IPR028082">
    <property type="entry name" value="Peripla_BP_I"/>
</dbReference>
<keyword evidence="3" id="KW-0804">Transcription</keyword>
<evidence type="ECO:0000313" key="5">
    <source>
        <dbReference type="EMBL" id="RAW17953.1"/>
    </source>
</evidence>